<gene>
    <name evidence="7" type="ORF">NTJ_14920</name>
</gene>
<dbReference type="Pfam" id="PF00628">
    <property type="entry name" value="PHD"/>
    <property type="match status" value="1"/>
</dbReference>
<dbReference type="PROSITE" id="PS50016">
    <property type="entry name" value="ZF_PHD_2"/>
    <property type="match status" value="1"/>
</dbReference>
<evidence type="ECO:0000256" key="3">
    <source>
        <dbReference type="ARBA" id="ARBA00022833"/>
    </source>
</evidence>
<dbReference type="Gene3D" id="3.30.40.10">
    <property type="entry name" value="Zinc/RING finger domain, C3HC4 (zinc finger)"/>
    <property type="match status" value="1"/>
</dbReference>
<keyword evidence="3" id="KW-0862">Zinc</keyword>
<evidence type="ECO:0000256" key="4">
    <source>
        <dbReference type="PROSITE-ProRule" id="PRU00146"/>
    </source>
</evidence>
<dbReference type="Proteomes" id="UP001307889">
    <property type="component" value="Chromosome 13"/>
</dbReference>
<dbReference type="InterPro" id="IPR057251">
    <property type="entry name" value="FP_C"/>
</dbReference>
<dbReference type="Pfam" id="PF25298">
    <property type="entry name" value="Baculo_FP_2nd"/>
    <property type="match status" value="1"/>
</dbReference>
<evidence type="ECO:0000256" key="5">
    <source>
        <dbReference type="SAM" id="MobiDB-lite"/>
    </source>
</evidence>
<dbReference type="InterPro" id="IPR013083">
    <property type="entry name" value="Znf_RING/FYVE/PHD"/>
</dbReference>
<keyword evidence="1" id="KW-0479">Metal-binding</keyword>
<dbReference type="InterPro" id="IPR019786">
    <property type="entry name" value="Zinc_finger_PHD-type_CS"/>
</dbReference>
<dbReference type="CDD" id="cd15551">
    <property type="entry name" value="PHD_PYGO"/>
    <property type="match status" value="1"/>
</dbReference>
<dbReference type="SMART" id="SM00249">
    <property type="entry name" value="PHD"/>
    <property type="match status" value="1"/>
</dbReference>
<dbReference type="SUPFAM" id="SSF57903">
    <property type="entry name" value="FYVE/PHD zinc finger"/>
    <property type="match status" value="1"/>
</dbReference>
<keyword evidence="8" id="KW-1185">Reference proteome</keyword>
<feature type="region of interest" description="Disordered" evidence="5">
    <location>
        <begin position="1"/>
        <end position="31"/>
    </location>
</feature>
<accession>A0ABN7BCJ8</accession>
<sequence length="353" mass="39613">MVRTKRKEINPTANCKESPPKKTNPKKKKDSCPVCGGRVTDDDLGLLCEGKCASWYHCGCAGMSKSIYDNLSDDDSWICGSCSSNSGGPIAQPAIVPGIGHIDFSSQNSSSLSLTSKMNEVVQVVMELQKSIVFQSAKFDEFSHELRNMKQEHLRIIKDVDSLKDTNRRLMDENGTLALRVSELEQAALSNELEISGVTESADERLPDILHAICAQLNCPLERQEILSVYRPQPSRKRQNQKSLPIVVVLLNRFVRQRIVDAKRKHGNLSCSDIKLPSHEKIFINERLTPANRSLFWLSRQTKQLGYKYCWVRNGSIFIKHSDASPVLKITKESDIPSSTFREPVDPISSQIN</sequence>
<dbReference type="InterPro" id="IPR019787">
    <property type="entry name" value="Znf_PHD-finger"/>
</dbReference>
<dbReference type="InterPro" id="IPR001965">
    <property type="entry name" value="Znf_PHD"/>
</dbReference>
<protein>
    <recommendedName>
        <fullName evidence="6">PHD-type domain-containing protein</fullName>
    </recommendedName>
</protein>
<proteinExistence type="predicted"/>
<evidence type="ECO:0000313" key="7">
    <source>
        <dbReference type="EMBL" id="BET02101.1"/>
    </source>
</evidence>
<dbReference type="InterPro" id="IPR011011">
    <property type="entry name" value="Znf_FYVE_PHD"/>
</dbReference>
<organism evidence="7 8">
    <name type="scientific">Nesidiocoris tenuis</name>
    <dbReference type="NCBI Taxonomy" id="355587"/>
    <lineage>
        <taxon>Eukaryota</taxon>
        <taxon>Metazoa</taxon>
        <taxon>Ecdysozoa</taxon>
        <taxon>Arthropoda</taxon>
        <taxon>Hexapoda</taxon>
        <taxon>Insecta</taxon>
        <taxon>Pterygota</taxon>
        <taxon>Neoptera</taxon>
        <taxon>Paraneoptera</taxon>
        <taxon>Hemiptera</taxon>
        <taxon>Heteroptera</taxon>
        <taxon>Panheteroptera</taxon>
        <taxon>Cimicomorpha</taxon>
        <taxon>Miridae</taxon>
        <taxon>Dicyphina</taxon>
        <taxon>Nesidiocoris</taxon>
    </lineage>
</organism>
<name>A0ABN7BCJ8_9HEMI</name>
<reference evidence="7 8" key="1">
    <citation type="submission" date="2023-09" db="EMBL/GenBank/DDBJ databases">
        <title>Nesidiocoris tenuis whole genome shotgun sequence.</title>
        <authorList>
            <person name="Shibata T."/>
            <person name="Shimoda M."/>
            <person name="Kobayashi T."/>
            <person name="Uehara T."/>
        </authorList>
    </citation>
    <scope>NUCLEOTIDE SEQUENCE [LARGE SCALE GENOMIC DNA]</scope>
    <source>
        <strain evidence="7 8">Japan</strain>
    </source>
</reference>
<evidence type="ECO:0000313" key="8">
    <source>
        <dbReference type="Proteomes" id="UP001307889"/>
    </source>
</evidence>
<feature type="domain" description="PHD-type" evidence="6">
    <location>
        <begin position="29"/>
        <end position="85"/>
    </location>
</feature>
<evidence type="ECO:0000259" key="6">
    <source>
        <dbReference type="PROSITE" id="PS50016"/>
    </source>
</evidence>
<keyword evidence="2 4" id="KW-0863">Zinc-finger</keyword>
<dbReference type="EMBL" id="AP028921">
    <property type="protein sequence ID" value="BET02101.1"/>
    <property type="molecule type" value="Genomic_DNA"/>
</dbReference>
<evidence type="ECO:0000256" key="2">
    <source>
        <dbReference type="ARBA" id="ARBA00022771"/>
    </source>
</evidence>
<dbReference type="PROSITE" id="PS01359">
    <property type="entry name" value="ZF_PHD_1"/>
    <property type="match status" value="1"/>
</dbReference>
<evidence type="ECO:0000256" key="1">
    <source>
        <dbReference type="ARBA" id="ARBA00022723"/>
    </source>
</evidence>